<dbReference type="Gramene" id="Pp3c2_6570V3.1">
    <property type="protein sequence ID" value="PAC:32934290.CDS.1"/>
    <property type="gene ID" value="Pp3c2_6570"/>
</dbReference>
<proteinExistence type="predicted"/>
<accession>A0A2K1L0H7</accession>
<protein>
    <submittedName>
        <fullName evidence="1 2">Uncharacterized protein</fullName>
    </submittedName>
</protein>
<evidence type="ECO:0000313" key="3">
    <source>
        <dbReference type="Proteomes" id="UP000006727"/>
    </source>
</evidence>
<dbReference type="Gramene" id="Pp3c2_6570V3.2">
    <property type="protein sequence ID" value="PAC:32934291.CDS.1"/>
    <property type="gene ID" value="Pp3c2_6570"/>
</dbReference>
<evidence type="ECO:0000313" key="2">
    <source>
        <dbReference type="EnsemblPlants" id="PAC:32934290.CDS.1"/>
    </source>
</evidence>
<reference evidence="1 3" key="2">
    <citation type="journal article" date="2018" name="Plant J.">
        <title>The Physcomitrella patens chromosome-scale assembly reveals moss genome structure and evolution.</title>
        <authorList>
            <person name="Lang D."/>
            <person name="Ullrich K.K."/>
            <person name="Murat F."/>
            <person name="Fuchs J."/>
            <person name="Jenkins J."/>
            <person name="Haas F.B."/>
            <person name="Piednoel M."/>
            <person name="Gundlach H."/>
            <person name="Van Bel M."/>
            <person name="Meyberg R."/>
            <person name="Vives C."/>
            <person name="Morata J."/>
            <person name="Symeonidi A."/>
            <person name="Hiss M."/>
            <person name="Muchero W."/>
            <person name="Kamisugi Y."/>
            <person name="Saleh O."/>
            <person name="Blanc G."/>
            <person name="Decker E.L."/>
            <person name="van Gessel N."/>
            <person name="Grimwood J."/>
            <person name="Hayes R.D."/>
            <person name="Graham S.W."/>
            <person name="Gunter L.E."/>
            <person name="McDaniel S.F."/>
            <person name="Hoernstein S.N.W."/>
            <person name="Larsson A."/>
            <person name="Li F.W."/>
            <person name="Perroud P.F."/>
            <person name="Phillips J."/>
            <person name="Ranjan P."/>
            <person name="Rokshar D.S."/>
            <person name="Rothfels C.J."/>
            <person name="Schneider L."/>
            <person name="Shu S."/>
            <person name="Stevenson D.W."/>
            <person name="Thummler F."/>
            <person name="Tillich M."/>
            <person name="Villarreal Aguilar J.C."/>
            <person name="Widiez T."/>
            <person name="Wong G.K."/>
            <person name="Wymore A."/>
            <person name="Zhang Y."/>
            <person name="Zimmer A.D."/>
            <person name="Quatrano R.S."/>
            <person name="Mayer K.F.X."/>
            <person name="Goodstein D."/>
            <person name="Casacuberta J.M."/>
            <person name="Vandepoele K."/>
            <person name="Reski R."/>
            <person name="Cuming A.C."/>
            <person name="Tuskan G.A."/>
            <person name="Maumus F."/>
            <person name="Salse J."/>
            <person name="Schmutz J."/>
            <person name="Rensing S.A."/>
        </authorList>
    </citation>
    <scope>NUCLEOTIDE SEQUENCE [LARGE SCALE GENOMIC DNA]</scope>
    <source>
        <strain evidence="2 3">cv. Gransden 2004</strain>
    </source>
</reference>
<dbReference type="InParanoid" id="A0A2K1L0H7"/>
<dbReference type="EnsemblPlants" id="Pp3c2_6570V3.2">
    <property type="protein sequence ID" value="PAC:32934291.CDS.1"/>
    <property type="gene ID" value="Pp3c2_6570"/>
</dbReference>
<keyword evidence="3" id="KW-1185">Reference proteome</keyword>
<dbReference type="EnsemblPlants" id="Pp3c2_6570V3.1">
    <property type="protein sequence ID" value="PAC:32934290.CDS.1"/>
    <property type="gene ID" value="Pp3c2_6570"/>
</dbReference>
<dbReference type="EMBL" id="ABEU02000002">
    <property type="protein sequence ID" value="PNR59530.1"/>
    <property type="molecule type" value="Genomic_DNA"/>
</dbReference>
<reference evidence="2" key="3">
    <citation type="submission" date="2020-12" db="UniProtKB">
        <authorList>
            <consortium name="EnsemblPlants"/>
        </authorList>
    </citation>
    <scope>IDENTIFICATION</scope>
</reference>
<evidence type="ECO:0000313" key="1">
    <source>
        <dbReference type="EMBL" id="PNR59530.1"/>
    </source>
</evidence>
<dbReference type="PaxDb" id="3218-PP1S7_435V6.1"/>
<dbReference type="AlphaFoldDB" id="A0A2K1L0H7"/>
<organism evidence="1">
    <name type="scientific">Physcomitrium patens</name>
    <name type="common">Spreading-leaved earth moss</name>
    <name type="synonym">Physcomitrella patens</name>
    <dbReference type="NCBI Taxonomy" id="3218"/>
    <lineage>
        <taxon>Eukaryota</taxon>
        <taxon>Viridiplantae</taxon>
        <taxon>Streptophyta</taxon>
        <taxon>Embryophyta</taxon>
        <taxon>Bryophyta</taxon>
        <taxon>Bryophytina</taxon>
        <taxon>Bryopsida</taxon>
        <taxon>Funariidae</taxon>
        <taxon>Funariales</taxon>
        <taxon>Funariaceae</taxon>
        <taxon>Physcomitrium</taxon>
    </lineage>
</organism>
<reference evidence="1 3" key="1">
    <citation type="journal article" date="2008" name="Science">
        <title>The Physcomitrella genome reveals evolutionary insights into the conquest of land by plants.</title>
        <authorList>
            <person name="Rensing S."/>
            <person name="Lang D."/>
            <person name="Zimmer A."/>
            <person name="Terry A."/>
            <person name="Salamov A."/>
            <person name="Shapiro H."/>
            <person name="Nishiyama T."/>
            <person name="Perroud P.-F."/>
            <person name="Lindquist E."/>
            <person name="Kamisugi Y."/>
            <person name="Tanahashi T."/>
            <person name="Sakakibara K."/>
            <person name="Fujita T."/>
            <person name="Oishi K."/>
            <person name="Shin-I T."/>
            <person name="Kuroki Y."/>
            <person name="Toyoda A."/>
            <person name="Suzuki Y."/>
            <person name="Hashimoto A."/>
            <person name="Yamaguchi K."/>
            <person name="Sugano A."/>
            <person name="Kohara Y."/>
            <person name="Fujiyama A."/>
            <person name="Anterola A."/>
            <person name="Aoki S."/>
            <person name="Ashton N."/>
            <person name="Barbazuk W.B."/>
            <person name="Barker E."/>
            <person name="Bennetzen J."/>
            <person name="Bezanilla M."/>
            <person name="Blankenship R."/>
            <person name="Cho S.H."/>
            <person name="Dutcher S."/>
            <person name="Estelle M."/>
            <person name="Fawcett J.A."/>
            <person name="Gundlach H."/>
            <person name="Hanada K."/>
            <person name="Heyl A."/>
            <person name="Hicks K.A."/>
            <person name="Hugh J."/>
            <person name="Lohr M."/>
            <person name="Mayer K."/>
            <person name="Melkozernov A."/>
            <person name="Murata T."/>
            <person name="Nelson D."/>
            <person name="Pils B."/>
            <person name="Prigge M."/>
            <person name="Reiss B."/>
            <person name="Renner T."/>
            <person name="Rombauts S."/>
            <person name="Rushton P."/>
            <person name="Sanderfoot A."/>
            <person name="Schween G."/>
            <person name="Shiu S.-H."/>
            <person name="Stueber K."/>
            <person name="Theodoulou F.L."/>
            <person name="Tu H."/>
            <person name="Van de Peer Y."/>
            <person name="Verrier P.J."/>
            <person name="Waters E."/>
            <person name="Wood A."/>
            <person name="Yang L."/>
            <person name="Cove D."/>
            <person name="Cuming A."/>
            <person name="Hasebe M."/>
            <person name="Lucas S."/>
            <person name="Mishler D.B."/>
            <person name="Reski R."/>
            <person name="Grigoriev I."/>
            <person name="Quatrano R.S."/>
            <person name="Boore J.L."/>
        </authorList>
    </citation>
    <scope>NUCLEOTIDE SEQUENCE [LARGE SCALE GENOMIC DNA]</scope>
    <source>
        <strain evidence="2 3">cv. Gransden 2004</strain>
    </source>
</reference>
<name>A0A2K1L0H7_PHYPA</name>
<dbReference type="Proteomes" id="UP000006727">
    <property type="component" value="Chromosome 2"/>
</dbReference>
<sequence length="123" mass="13907">MSSPRSALFSSKSTLNALVKVLHFDILTSQTIFFFNWVTVQVKVSLYIHRSGTKNWILGHVCAPLFVTTDCQKFPTCKMQFYAADLSFVASATARCSAFHFTEPLILRDYFSTWQGQVQALKA</sequence>
<gene>
    <name evidence="1" type="ORF">PHYPA_002321</name>
</gene>